<dbReference type="RefSeq" id="WP_205262208.1">
    <property type="nucleotide sequence ID" value="NZ_JAERWK010000025.1"/>
</dbReference>
<evidence type="ECO:0000313" key="2">
    <source>
        <dbReference type="EMBL" id="MBM9469261.1"/>
    </source>
</evidence>
<evidence type="ECO:0000256" key="1">
    <source>
        <dbReference type="SAM" id="Phobius"/>
    </source>
</evidence>
<evidence type="ECO:0000313" key="3">
    <source>
        <dbReference type="Proteomes" id="UP000663792"/>
    </source>
</evidence>
<organism evidence="2 3">
    <name type="scientific">Nakamurella leprariae</name>
    <dbReference type="NCBI Taxonomy" id="2803911"/>
    <lineage>
        <taxon>Bacteria</taxon>
        <taxon>Bacillati</taxon>
        <taxon>Actinomycetota</taxon>
        <taxon>Actinomycetes</taxon>
        <taxon>Nakamurellales</taxon>
        <taxon>Nakamurellaceae</taxon>
        <taxon>Nakamurella</taxon>
    </lineage>
</organism>
<keyword evidence="1" id="KW-0472">Membrane</keyword>
<name>A0A938YB35_9ACTN</name>
<accession>A0A938YB35</accession>
<dbReference type="EMBL" id="JAERWK010000025">
    <property type="protein sequence ID" value="MBM9469261.1"/>
    <property type="molecule type" value="Genomic_DNA"/>
</dbReference>
<feature type="transmembrane region" description="Helical" evidence="1">
    <location>
        <begin position="75"/>
        <end position="97"/>
    </location>
</feature>
<protein>
    <submittedName>
        <fullName evidence="2">YggT family protein</fullName>
    </submittedName>
</protein>
<dbReference type="Proteomes" id="UP000663792">
    <property type="component" value="Unassembled WGS sequence"/>
</dbReference>
<keyword evidence="3" id="KW-1185">Reference proteome</keyword>
<dbReference type="Pfam" id="PF02325">
    <property type="entry name" value="CCB3_YggT"/>
    <property type="match status" value="1"/>
</dbReference>
<sequence length="99" mass="11179">MNVLWQVVFLLLWLFRLALLTRIVIELVRVFARSWRPAGVPAMALEIVFTATDPPVKLLRRIIPTVRLGGVGFDLSIFVLFIVVYILMTMVSGFAFATA</sequence>
<dbReference type="InterPro" id="IPR003425">
    <property type="entry name" value="CCB3/YggT"/>
</dbReference>
<reference evidence="2" key="1">
    <citation type="submission" date="2021-01" db="EMBL/GenBank/DDBJ databases">
        <title>YIM 132084 draft genome.</title>
        <authorList>
            <person name="An D."/>
        </authorList>
    </citation>
    <scope>NUCLEOTIDE SEQUENCE</scope>
    <source>
        <strain evidence="2">YIM 132084</strain>
    </source>
</reference>
<dbReference type="GO" id="GO:0016020">
    <property type="term" value="C:membrane"/>
    <property type="evidence" value="ECO:0007669"/>
    <property type="project" value="InterPro"/>
</dbReference>
<keyword evidence="1" id="KW-1133">Transmembrane helix</keyword>
<keyword evidence="1" id="KW-0812">Transmembrane</keyword>
<comment type="caution">
    <text evidence="2">The sequence shown here is derived from an EMBL/GenBank/DDBJ whole genome shotgun (WGS) entry which is preliminary data.</text>
</comment>
<proteinExistence type="predicted"/>
<dbReference type="AlphaFoldDB" id="A0A938YB35"/>
<gene>
    <name evidence="2" type="ORF">JL106_18395</name>
</gene>